<organism evidence="6 7">
    <name type="scientific">Streptomyces malaysiensis subsp. samsunensis</name>
    <dbReference type="NCBI Taxonomy" id="459658"/>
    <lineage>
        <taxon>Bacteria</taxon>
        <taxon>Bacillati</taxon>
        <taxon>Actinomycetota</taxon>
        <taxon>Actinomycetes</taxon>
        <taxon>Kitasatosporales</taxon>
        <taxon>Streptomycetaceae</taxon>
        <taxon>Streptomyces</taxon>
        <taxon>Streptomyces violaceusniger group</taxon>
    </lineage>
</organism>
<evidence type="ECO:0000256" key="4">
    <source>
        <dbReference type="SAM" id="SignalP"/>
    </source>
</evidence>
<proteinExistence type="inferred from homology"/>
<keyword evidence="2 4" id="KW-0732">Signal</keyword>
<feature type="signal peptide" evidence="4">
    <location>
        <begin position="1"/>
        <end position="31"/>
    </location>
</feature>
<dbReference type="PANTHER" id="PTHR43248:SF29">
    <property type="entry name" value="TRIPEPTIDYL AMINOPEPTIDASE"/>
    <property type="match status" value="1"/>
</dbReference>
<evidence type="ECO:0000313" key="7">
    <source>
        <dbReference type="Proteomes" id="UP001142400"/>
    </source>
</evidence>
<evidence type="ECO:0000256" key="1">
    <source>
        <dbReference type="ARBA" id="ARBA00010088"/>
    </source>
</evidence>
<dbReference type="PANTHER" id="PTHR43248">
    <property type="entry name" value="2-SUCCINYL-6-HYDROXY-2,4-CYCLOHEXADIENE-1-CARBOXYLATE SYNTHASE"/>
    <property type="match status" value="1"/>
</dbReference>
<accession>A0A9X2M0F5</accession>
<feature type="domain" description="Peptidase S33 tripeptidyl aminopeptidase-like C-terminal" evidence="5">
    <location>
        <begin position="404"/>
        <end position="507"/>
    </location>
</feature>
<dbReference type="GO" id="GO:0016787">
    <property type="term" value="F:hydrolase activity"/>
    <property type="evidence" value="ECO:0007669"/>
    <property type="project" value="UniProtKB-KW"/>
</dbReference>
<comment type="caution">
    <text evidence="6">The sequence shown here is derived from an EMBL/GenBank/DDBJ whole genome shotgun (WGS) entry which is preliminary data.</text>
</comment>
<dbReference type="EMBL" id="JANIIC010000050">
    <property type="protein sequence ID" value="MCQ8833945.1"/>
    <property type="molecule type" value="Genomic_DNA"/>
</dbReference>
<protein>
    <submittedName>
        <fullName evidence="6">Alpha/beta hydrolase</fullName>
    </submittedName>
</protein>
<evidence type="ECO:0000313" key="6">
    <source>
        <dbReference type="EMBL" id="MCQ8833945.1"/>
    </source>
</evidence>
<feature type="chain" id="PRO_5040900735" evidence="4">
    <location>
        <begin position="32"/>
        <end position="511"/>
    </location>
</feature>
<name>A0A9X2M0F5_STRMQ</name>
<reference evidence="6" key="1">
    <citation type="submission" date="2022-06" db="EMBL/GenBank/DDBJ databases">
        <title>WGS of actinobacteria.</title>
        <authorList>
            <person name="Thawai C."/>
        </authorList>
    </citation>
    <scope>NUCLEOTIDE SEQUENCE</scope>
    <source>
        <strain evidence="6">DSM 42010</strain>
    </source>
</reference>
<evidence type="ECO:0000256" key="2">
    <source>
        <dbReference type="ARBA" id="ARBA00022729"/>
    </source>
</evidence>
<dbReference type="RefSeq" id="WP_257634407.1">
    <property type="nucleotide sequence ID" value="NZ_JANIIC010000050.1"/>
</dbReference>
<keyword evidence="7" id="KW-1185">Reference proteome</keyword>
<evidence type="ECO:0000256" key="3">
    <source>
        <dbReference type="ARBA" id="ARBA00022801"/>
    </source>
</evidence>
<dbReference type="InterPro" id="IPR051601">
    <property type="entry name" value="Serine_prot/Carboxylest_S33"/>
</dbReference>
<dbReference type="InterPro" id="IPR029058">
    <property type="entry name" value="AB_hydrolase_fold"/>
</dbReference>
<dbReference type="AlphaFoldDB" id="A0A9X2M0F5"/>
<dbReference type="Pfam" id="PF08386">
    <property type="entry name" value="Abhydrolase_4"/>
    <property type="match status" value="1"/>
</dbReference>
<evidence type="ECO:0000259" key="5">
    <source>
        <dbReference type="Pfam" id="PF08386"/>
    </source>
</evidence>
<dbReference type="InterPro" id="IPR013595">
    <property type="entry name" value="Pept_S33_TAP-like_C"/>
</dbReference>
<keyword evidence="3 6" id="KW-0378">Hydrolase</keyword>
<dbReference type="Gene3D" id="3.40.50.1820">
    <property type="entry name" value="alpha/beta hydrolase"/>
    <property type="match status" value="1"/>
</dbReference>
<comment type="similarity">
    <text evidence="1">Belongs to the peptidase S33 family.</text>
</comment>
<sequence>MDRRHRVGRGLALTVAIGLAGSLASAPPAAADRDDVGQVEWGACPDDVTAKAPDLNVQCGTVRVPLDYNDPDGTQIDLMVSRLASENPHKRRGVLLLNPGGPGGSALTMPAELADLGIPSKVLDTYDLIGMDTRGFGHSAPIDCGFTVGQDYIGNVPPYAVDNAAVVEQAEIAKGVAEQCAAHDTDGRMAHITTANTARDLDRIRAALGEKKASYFGLSYGSALGAAYASMFPDTTDRVLIDSNLGDTALDRAGLRRYALGMEETFPDFAKWTAARNSAYGLGRTPEEVRETYFSLAERLDEKPVFGIDGRQFRFTTFGGLYAKRTYGRTAQLWEAIKDADETAVKRAAKRLMTETRGVPAATAEGASYSNSWSVFLTVTCNDVEWPSDVRAYQHSVAADREKYPLFGAAAANILPCAFWPHAPSEPQVKINDDGPTNILITQNRHDPVTPLLGGQLFRKKFADRSRLVTADGSGHGVYVYGGNACALNVGTAWLADGVMPEKDVTCRASG</sequence>
<dbReference type="SUPFAM" id="SSF53474">
    <property type="entry name" value="alpha/beta-Hydrolases"/>
    <property type="match status" value="1"/>
</dbReference>
<gene>
    <name evidence="6" type="ORF">NQU54_34060</name>
</gene>
<dbReference type="Proteomes" id="UP001142400">
    <property type="component" value="Unassembled WGS sequence"/>
</dbReference>